<keyword evidence="3" id="KW-1185">Reference proteome</keyword>
<evidence type="ECO:0000313" key="3">
    <source>
        <dbReference type="Proteomes" id="UP001596407"/>
    </source>
</evidence>
<sequence>MRIEIRLPLPDDQIFRYEAMDDILEIAAQNPTEEFTNSELQEPPDSADRASRRRSHCSKRSG</sequence>
<name>A0ABD5WN70_9EURY</name>
<dbReference type="AlphaFoldDB" id="A0ABD5WN70"/>
<dbReference type="EMBL" id="JBHSZH010000005">
    <property type="protein sequence ID" value="MFC7081603.1"/>
    <property type="molecule type" value="Genomic_DNA"/>
</dbReference>
<comment type="caution">
    <text evidence="2">The sequence shown here is derived from an EMBL/GenBank/DDBJ whole genome shotgun (WGS) entry which is preliminary data.</text>
</comment>
<protein>
    <submittedName>
        <fullName evidence="2">Uncharacterized protein</fullName>
    </submittedName>
</protein>
<evidence type="ECO:0000256" key="1">
    <source>
        <dbReference type="SAM" id="MobiDB-lite"/>
    </source>
</evidence>
<gene>
    <name evidence="2" type="ORF">ACFQJ6_17340</name>
</gene>
<evidence type="ECO:0000313" key="2">
    <source>
        <dbReference type="EMBL" id="MFC7081603.1"/>
    </source>
</evidence>
<feature type="region of interest" description="Disordered" evidence="1">
    <location>
        <begin position="30"/>
        <end position="62"/>
    </location>
</feature>
<feature type="compositionally biased region" description="Polar residues" evidence="1">
    <location>
        <begin position="30"/>
        <end position="40"/>
    </location>
</feature>
<reference evidence="2 3" key="1">
    <citation type="journal article" date="2019" name="Int. J. Syst. Evol. Microbiol.">
        <title>The Global Catalogue of Microorganisms (GCM) 10K type strain sequencing project: providing services to taxonomists for standard genome sequencing and annotation.</title>
        <authorList>
            <consortium name="The Broad Institute Genomics Platform"/>
            <consortium name="The Broad Institute Genome Sequencing Center for Infectious Disease"/>
            <person name="Wu L."/>
            <person name="Ma J."/>
        </authorList>
    </citation>
    <scope>NUCLEOTIDE SEQUENCE [LARGE SCALE GENOMIC DNA]</scope>
    <source>
        <strain evidence="2 3">DT72</strain>
    </source>
</reference>
<organism evidence="2 3">
    <name type="scientific">Halorussus caseinilyticus</name>
    <dbReference type="NCBI Taxonomy" id="3034025"/>
    <lineage>
        <taxon>Archaea</taxon>
        <taxon>Methanobacteriati</taxon>
        <taxon>Methanobacteriota</taxon>
        <taxon>Stenosarchaea group</taxon>
        <taxon>Halobacteria</taxon>
        <taxon>Halobacteriales</taxon>
        <taxon>Haladaptataceae</taxon>
        <taxon>Halorussus</taxon>
    </lineage>
</organism>
<dbReference type="Proteomes" id="UP001596407">
    <property type="component" value="Unassembled WGS sequence"/>
</dbReference>
<feature type="compositionally biased region" description="Basic residues" evidence="1">
    <location>
        <begin position="51"/>
        <end position="62"/>
    </location>
</feature>
<proteinExistence type="predicted"/>
<dbReference type="RefSeq" id="WP_382210098.1">
    <property type="nucleotide sequence ID" value="NZ_JBHSZH010000005.1"/>
</dbReference>
<accession>A0ABD5WN70</accession>